<feature type="domain" description="Pre-nudix hydrolase" evidence="1">
    <location>
        <begin position="81"/>
        <end position="119"/>
    </location>
</feature>
<dbReference type="Gramene" id="OIT03476">
    <property type="protein sequence ID" value="OIT03476"/>
    <property type="gene ID" value="A4A49_20782"/>
</dbReference>
<organism evidence="2 3">
    <name type="scientific">Nicotiana attenuata</name>
    <name type="common">Coyote tobacco</name>
    <dbReference type="NCBI Taxonomy" id="49451"/>
    <lineage>
        <taxon>Eukaryota</taxon>
        <taxon>Viridiplantae</taxon>
        <taxon>Streptophyta</taxon>
        <taxon>Embryophyta</taxon>
        <taxon>Tracheophyta</taxon>
        <taxon>Spermatophyta</taxon>
        <taxon>Magnoliopsida</taxon>
        <taxon>eudicotyledons</taxon>
        <taxon>Gunneridae</taxon>
        <taxon>Pentapetalae</taxon>
        <taxon>asterids</taxon>
        <taxon>lamiids</taxon>
        <taxon>Solanales</taxon>
        <taxon>Solanaceae</taxon>
        <taxon>Nicotianoideae</taxon>
        <taxon>Nicotianeae</taxon>
        <taxon>Nicotiana</taxon>
    </lineage>
</organism>
<keyword evidence="3" id="KW-1185">Reference proteome</keyword>
<comment type="caution">
    <text evidence="2">The sequence shown here is derived from an EMBL/GenBank/DDBJ whole genome shotgun (WGS) entry which is preliminary data.</text>
</comment>
<accession>A0A1J6IGG1</accession>
<dbReference type="AlphaFoldDB" id="A0A1J6IGG1"/>
<dbReference type="Proteomes" id="UP000187609">
    <property type="component" value="Unassembled WGS sequence"/>
</dbReference>
<name>A0A1J6IGG1_NICAT</name>
<evidence type="ECO:0000313" key="3">
    <source>
        <dbReference type="Proteomes" id="UP000187609"/>
    </source>
</evidence>
<evidence type="ECO:0000313" key="2">
    <source>
        <dbReference type="EMBL" id="OIT03476.1"/>
    </source>
</evidence>
<proteinExistence type="predicted"/>
<sequence>MIIKFLCRIPFLSYATTPRSSIFFSSKRHFFSSRNATLTICKNEGFFKRPFYLHTMSSMSCSATPAMAREKEMEVEVDGILAAKEDAHGGVTVEMTNEPLDPSVFGSLLRASLSHWRQQ</sequence>
<dbReference type="Pfam" id="PF18290">
    <property type="entry name" value="Nudix_hydro"/>
    <property type="match status" value="1"/>
</dbReference>
<reference evidence="2" key="1">
    <citation type="submission" date="2016-11" db="EMBL/GenBank/DDBJ databases">
        <title>The genome of Nicotiana attenuata.</title>
        <authorList>
            <person name="Xu S."/>
            <person name="Brockmoeller T."/>
            <person name="Gaquerel E."/>
            <person name="Navarro A."/>
            <person name="Kuhl H."/>
            <person name="Gase K."/>
            <person name="Ling Z."/>
            <person name="Zhou W."/>
            <person name="Kreitzer C."/>
            <person name="Stanke M."/>
            <person name="Tang H."/>
            <person name="Lyons E."/>
            <person name="Pandey P."/>
            <person name="Pandey S.P."/>
            <person name="Timmermann B."/>
            <person name="Baldwin I.T."/>
        </authorList>
    </citation>
    <scope>NUCLEOTIDE SEQUENCE [LARGE SCALE GENOMIC DNA]</scope>
    <source>
        <strain evidence="2">UT</strain>
    </source>
</reference>
<evidence type="ECO:0000259" key="1">
    <source>
        <dbReference type="Pfam" id="PF18290"/>
    </source>
</evidence>
<dbReference type="EMBL" id="MJEQ01037187">
    <property type="protein sequence ID" value="OIT03476.1"/>
    <property type="molecule type" value="Genomic_DNA"/>
</dbReference>
<dbReference type="Gene3D" id="3.40.630.30">
    <property type="match status" value="1"/>
</dbReference>
<dbReference type="InterPro" id="IPR040618">
    <property type="entry name" value="Pre-Nudix"/>
</dbReference>
<gene>
    <name evidence="2" type="ORF">A4A49_20782</name>
</gene>
<protein>
    <recommendedName>
        <fullName evidence="1">Pre-nudix hydrolase domain-containing protein</fullName>
    </recommendedName>
</protein>
<dbReference type="SMR" id="A0A1J6IGG1"/>